<dbReference type="InParanoid" id="A0A6I9QDB9"/>
<gene>
    <name evidence="3" type="primary">LOC105033665</name>
</gene>
<dbReference type="InterPro" id="IPR011990">
    <property type="entry name" value="TPR-like_helical_dom_sf"/>
</dbReference>
<name>A0A6I9QDB9_ELAGV</name>
<evidence type="ECO:0000313" key="2">
    <source>
        <dbReference type="Proteomes" id="UP000504607"/>
    </source>
</evidence>
<dbReference type="InterPro" id="IPR046960">
    <property type="entry name" value="PPR_At4g14850-like_plant"/>
</dbReference>
<protein>
    <submittedName>
        <fullName evidence="3">Pentatricopeptide repeat-containing protein At2g36980, mitochondrial</fullName>
    </submittedName>
</protein>
<keyword evidence="1" id="KW-0677">Repeat</keyword>
<dbReference type="Proteomes" id="UP000504607">
    <property type="component" value="Unplaced"/>
</dbReference>
<organism evidence="2 3">
    <name type="scientific">Elaeis guineensis var. tenera</name>
    <name type="common">Oil palm</name>
    <dbReference type="NCBI Taxonomy" id="51953"/>
    <lineage>
        <taxon>Eukaryota</taxon>
        <taxon>Viridiplantae</taxon>
        <taxon>Streptophyta</taxon>
        <taxon>Embryophyta</taxon>
        <taxon>Tracheophyta</taxon>
        <taxon>Spermatophyta</taxon>
        <taxon>Magnoliopsida</taxon>
        <taxon>Liliopsida</taxon>
        <taxon>Arecaceae</taxon>
        <taxon>Arecoideae</taxon>
        <taxon>Cocoseae</taxon>
        <taxon>Elaeidinae</taxon>
        <taxon>Elaeis</taxon>
    </lineage>
</organism>
<proteinExistence type="predicted"/>
<dbReference type="GO" id="GO:0009451">
    <property type="term" value="P:RNA modification"/>
    <property type="evidence" value="ECO:0007669"/>
    <property type="project" value="InterPro"/>
</dbReference>
<keyword evidence="2" id="KW-1185">Reference proteome</keyword>
<evidence type="ECO:0000256" key="1">
    <source>
        <dbReference type="ARBA" id="ARBA00022737"/>
    </source>
</evidence>
<accession>A0A6I9QDB9</accession>
<dbReference type="GO" id="GO:0003723">
    <property type="term" value="F:RNA binding"/>
    <property type="evidence" value="ECO:0007669"/>
    <property type="project" value="InterPro"/>
</dbReference>
<reference evidence="3" key="1">
    <citation type="submission" date="2025-08" db="UniProtKB">
        <authorList>
            <consortium name="RefSeq"/>
        </authorList>
    </citation>
    <scope>IDENTIFICATION</scope>
</reference>
<dbReference type="OrthoDB" id="1358188at2759"/>
<dbReference type="AlphaFoldDB" id="A0A6I9QDB9"/>
<sequence>MAVRKTISWNMLIMGDARLGEIEHWISLLKKMQLLGVEGNVTTFGCLMNACSDFSDPRFGRMIQAFIYQKGWDVAVEVNNSVLSFYSKFGFCNNALKAFESMETRTIVSWIATMKFGDAHGALLLFLMQLNLDDFTPNQVHDSQISWRNFICLELTNEHG</sequence>
<evidence type="ECO:0000313" key="3">
    <source>
        <dbReference type="RefSeq" id="XP_010906855.1"/>
    </source>
</evidence>
<dbReference type="RefSeq" id="XP_010906855.1">
    <property type="nucleotide sequence ID" value="XM_010908553.3"/>
</dbReference>
<dbReference type="PANTHER" id="PTHR47926">
    <property type="entry name" value="PENTATRICOPEPTIDE REPEAT-CONTAINING PROTEIN"/>
    <property type="match status" value="1"/>
</dbReference>
<dbReference type="Pfam" id="PF01535">
    <property type="entry name" value="PPR"/>
    <property type="match status" value="2"/>
</dbReference>
<dbReference type="Gene3D" id="1.25.40.10">
    <property type="entry name" value="Tetratricopeptide repeat domain"/>
    <property type="match status" value="1"/>
</dbReference>
<dbReference type="InterPro" id="IPR002885">
    <property type="entry name" value="PPR_rpt"/>
</dbReference>